<keyword evidence="6" id="KW-1185">Reference proteome</keyword>
<comment type="caution">
    <text evidence="3">The sequence shown here is derived from an EMBL/GenBank/DDBJ whole genome shotgun (WGS) entry which is preliminary data.</text>
</comment>
<evidence type="ECO:0000313" key="2">
    <source>
        <dbReference type="EMBL" id="GAL66880.1"/>
    </source>
</evidence>
<accession>A0A090W294</accession>
<dbReference type="EMBL" id="BBNY01000074">
    <property type="protein sequence ID" value="GAL90417.1"/>
    <property type="molecule type" value="Genomic_DNA"/>
</dbReference>
<gene>
    <name evidence="2" type="ORF">JCM19301_1424</name>
    <name evidence="3" type="ORF">JCM19302_3455</name>
    <name evidence="4" type="ORF">JCM19538_182</name>
</gene>
<feature type="transmembrane region" description="Helical" evidence="1">
    <location>
        <begin position="25"/>
        <end position="46"/>
    </location>
</feature>
<evidence type="ECO:0000313" key="4">
    <source>
        <dbReference type="EMBL" id="GAL90417.1"/>
    </source>
</evidence>
<dbReference type="AlphaFoldDB" id="A0A090W294"/>
<name>A0A090W294_9FLAO</name>
<dbReference type="STRING" id="504487.JCM19538_182"/>
<keyword evidence="1" id="KW-1133">Transmembrane helix</keyword>
<dbReference type="EMBL" id="BBNR01000006">
    <property type="protein sequence ID" value="GAL66880.1"/>
    <property type="molecule type" value="Genomic_DNA"/>
</dbReference>
<keyword evidence="1" id="KW-0472">Membrane</keyword>
<evidence type="ECO:0000313" key="5">
    <source>
        <dbReference type="Proteomes" id="UP000029646"/>
    </source>
</evidence>
<proteinExistence type="predicted"/>
<dbReference type="RefSeq" id="WP_193744363.1">
    <property type="nucleotide sequence ID" value="NZ_BBNR01000006.1"/>
</dbReference>
<organism evidence="3 5">
    <name type="scientific">Jejuia pallidilutea</name>
    <dbReference type="NCBI Taxonomy" id="504487"/>
    <lineage>
        <taxon>Bacteria</taxon>
        <taxon>Pseudomonadati</taxon>
        <taxon>Bacteroidota</taxon>
        <taxon>Flavobacteriia</taxon>
        <taxon>Flavobacteriales</taxon>
        <taxon>Flavobacteriaceae</taxon>
        <taxon>Jejuia</taxon>
    </lineage>
</organism>
<dbReference type="Proteomes" id="UP000029641">
    <property type="component" value="Unassembled WGS sequence"/>
</dbReference>
<sequence length="51" mass="5995">MCPKKKLEEKSKYDMESTEKTKVDYFIYFLMVAVVLQLCVLIYRLVVLTSG</sequence>
<protein>
    <submittedName>
        <fullName evidence="3">Uncharacterized protein</fullName>
    </submittedName>
</protein>
<evidence type="ECO:0000313" key="3">
    <source>
        <dbReference type="EMBL" id="GAL70333.1"/>
    </source>
</evidence>
<reference evidence="6" key="1">
    <citation type="journal article" date="2014" name="Genome Announc.">
        <title>Draft Genome Sequence of Marine Flavobacterium Jejuia pallidilutea Strain 11shimoA1 and Pigmentation Mutants.</title>
        <authorList>
            <person name="Takatani N."/>
            <person name="Nakanishi M."/>
            <person name="Meirelles P."/>
            <person name="Mino S."/>
            <person name="Suda W."/>
            <person name="Oshima K."/>
            <person name="Hattori M."/>
            <person name="Ohkuma M."/>
            <person name="Hosokawa M."/>
            <person name="Miyashita K."/>
            <person name="Thompson F.L."/>
            <person name="Niwa A."/>
            <person name="Sawabe T."/>
            <person name="Sawabe T."/>
        </authorList>
    </citation>
    <scope>NUCLEOTIDE SEQUENCE [LARGE SCALE GENOMIC DNA]</scope>
    <source>
        <strain evidence="6">JCM 19538</strain>
    </source>
</reference>
<evidence type="ECO:0000313" key="6">
    <source>
        <dbReference type="Proteomes" id="UP000030184"/>
    </source>
</evidence>
<dbReference type="Proteomes" id="UP000030184">
    <property type="component" value="Unassembled WGS sequence"/>
</dbReference>
<dbReference type="EMBL" id="BBNS01000005">
    <property type="protein sequence ID" value="GAL70333.1"/>
    <property type="molecule type" value="Genomic_DNA"/>
</dbReference>
<dbReference type="Proteomes" id="UP000029646">
    <property type="component" value="Unassembled WGS sequence"/>
</dbReference>
<evidence type="ECO:0000256" key="1">
    <source>
        <dbReference type="SAM" id="Phobius"/>
    </source>
</evidence>
<keyword evidence="1" id="KW-0812">Transmembrane</keyword>